<comment type="caution">
    <text evidence="7">The sequence shown here is derived from an EMBL/GenBank/DDBJ whole genome shotgun (WGS) entry which is preliminary data.</text>
</comment>
<keyword evidence="3 4" id="KW-0408">Iron</keyword>
<dbReference type="Proteomes" id="UP001140513">
    <property type="component" value="Unassembled WGS sequence"/>
</dbReference>
<dbReference type="GO" id="GO:0020037">
    <property type="term" value="F:heme binding"/>
    <property type="evidence" value="ECO:0007669"/>
    <property type="project" value="InterPro"/>
</dbReference>
<dbReference type="InterPro" id="IPR001128">
    <property type="entry name" value="Cyt_P450"/>
</dbReference>
<dbReference type="GO" id="GO:0004497">
    <property type="term" value="F:monooxygenase activity"/>
    <property type="evidence" value="ECO:0007669"/>
    <property type="project" value="UniProtKB-KW"/>
</dbReference>
<dbReference type="AlphaFoldDB" id="A0A9W8XJK5"/>
<dbReference type="PRINTS" id="PR00385">
    <property type="entry name" value="P450"/>
</dbReference>
<dbReference type="PANTHER" id="PTHR24305">
    <property type="entry name" value="CYTOCHROME P450"/>
    <property type="match status" value="1"/>
</dbReference>
<dbReference type="InterPro" id="IPR050121">
    <property type="entry name" value="Cytochrome_P450_monoxygenase"/>
</dbReference>
<dbReference type="GeneID" id="80910202"/>
<sequence>MRLAGLWLLYRVTLALYNISPFHPLSRFPGPKLAAMTFLYEFWYEGIRGGKYTWEIQRMHEKYGPVVRINPEELHCDDGEFIEEIYAGGGRIRDKQQHFLNPTAGALAYSSFGTRYHEIHRTRRNAANKSFSRTQMKKLEPEIHELCQQFIEKLLKWREPINLTMAYGCFTADAITKYCFGETAGFISQDGWKRNHRAALEGFTQSMYILRYVPWTRQMVHVAPYIQDYLPEHMGNLFKELTVNMPRYVREATQGETQGRVFSHLIESDMPDSEKTIFRLSGEGFSFITAGMETTAAIIAFITYHLLTKPEIRKRLEDDLRDVDPFHLDWQNLEGHLYLYGVIQEGLRMGYGISQRSPRIARTEDLVYKSEDGQYQYVIPKGTPIGESSRILHHNPKYFPDPFKFKPERWITKDRQRNVHLEKYILSFSAGSRICLGINLAICELNLLVAALTLRVFPKMRLYETTADDVRYDHDLMIPMPLKGSKGIRAVVLPSLFCPNRRKELSDMALVAEAQVAPLEPLGINEVKEAEYFYMPDLLRNLPWNNGVNKHYAEVKVQSDAWLGSLRHISPKEQAIYNSMDFSFLAAAFCPGLLLIRPTESLRDCADLMNTFFVIEEQTDNEPLDVVQERCDMCVDAVMNPHKPRPKGENILGEVTRQYVETVIFG</sequence>
<dbReference type="Gene3D" id="1.10.600.10">
    <property type="entry name" value="Farnesyl Diphosphate Synthase"/>
    <property type="match status" value="1"/>
</dbReference>
<accession>A0A9W8XJK5</accession>
<feature type="chain" id="PRO_5040808820" description="Cytochrome P450" evidence="6">
    <location>
        <begin position="16"/>
        <end position="666"/>
    </location>
</feature>
<dbReference type="InterPro" id="IPR036396">
    <property type="entry name" value="Cyt_P450_sf"/>
</dbReference>
<keyword evidence="8" id="KW-1185">Reference proteome</keyword>
<comment type="cofactor">
    <cofactor evidence="1 4">
        <name>heme</name>
        <dbReference type="ChEBI" id="CHEBI:30413"/>
    </cofactor>
</comment>
<dbReference type="GO" id="GO:0016705">
    <property type="term" value="F:oxidoreductase activity, acting on paired donors, with incorporation or reduction of molecular oxygen"/>
    <property type="evidence" value="ECO:0007669"/>
    <property type="project" value="InterPro"/>
</dbReference>
<dbReference type="CDD" id="cd11062">
    <property type="entry name" value="CYP58-like"/>
    <property type="match status" value="1"/>
</dbReference>
<evidence type="ECO:0000313" key="8">
    <source>
        <dbReference type="Proteomes" id="UP001140513"/>
    </source>
</evidence>
<dbReference type="InterPro" id="IPR017972">
    <property type="entry name" value="Cyt_P450_CS"/>
</dbReference>
<keyword evidence="4 5" id="KW-0349">Heme</keyword>
<comment type="similarity">
    <text evidence="5">Belongs to the cytochrome P450 family.</text>
</comment>
<evidence type="ECO:0000256" key="2">
    <source>
        <dbReference type="ARBA" id="ARBA00022723"/>
    </source>
</evidence>
<keyword evidence="5" id="KW-0503">Monooxygenase</keyword>
<dbReference type="InterPro" id="IPR008949">
    <property type="entry name" value="Isoprenoid_synthase_dom_sf"/>
</dbReference>
<dbReference type="RefSeq" id="XP_056069689.1">
    <property type="nucleotide sequence ID" value="XM_056215442.1"/>
</dbReference>
<evidence type="ECO:0000256" key="3">
    <source>
        <dbReference type="ARBA" id="ARBA00023004"/>
    </source>
</evidence>
<feature type="binding site" description="axial binding residue" evidence="4">
    <location>
        <position position="435"/>
    </location>
    <ligand>
        <name>heme</name>
        <dbReference type="ChEBI" id="CHEBI:30413"/>
    </ligand>
    <ligandPart>
        <name>Fe</name>
        <dbReference type="ChEBI" id="CHEBI:18248"/>
    </ligandPart>
</feature>
<evidence type="ECO:0000256" key="1">
    <source>
        <dbReference type="ARBA" id="ARBA00001971"/>
    </source>
</evidence>
<dbReference type="EMBL" id="JAPEUX010000005">
    <property type="protein sequence ID" value="KAJ4351333.1"/>
    <property type="molecule type" value="Genomic_DNA"/>
</dbReference>
<evidence type="ECO:0000313" key="7">
    <source>
        <dbReference type="EMBL" id="KAJ4351333.1"/>
    </source>
</evidence>
<dbReference type="GO" id="GO:0005506">
    <property type="term" value="F:iron ion binding"/>
    <property type="evidence" value="ECO:0007669"/>
    <property type="project" value="InterPro"/>
</dbReference>
<dbReference type="OrthoDB" id="3945418at2759"/>
<dbReference type="Pfam" id="PF00067">
    <property type="entry name" value="p450"/>
    <property type="match status" value="1"/>
</dbReference>
<proteinExistence type="inferred from homology"/>
<keyword evidence="5" id="KW-0560">Oxidoreductase</keyword>
<dbReference type="SUPFAM" id="SSF48264">
    <property type="entry name" value="Cytochrome P450"/>
    <property type="match status" value="1"/>
</dbReference>
<evidence type="ECO:0008006" key="9">
    <source>
        <dbReference type="Google" id="ProtNLM"/>
    </source>
</evidence>
<dbReference type="PANTHER" id="PTHR24305:SF147">
    <property type="entry name" value="P450, PUTATIVE (EUROFUNG)-RELATED"/>
    <property type="match status" value="1"/>
</dbReference>
<feature type="signal peptide" evidence="6">
    <location>
        <begin position="1"/>
        <end position="15"/>
    </location>
</feature>
<dbReference type="InterPro" id="IPR002401">
    <property type="entry name" value="Cyt_P450_E_grp-I"/>
</dbReference>
<evidence type="ECO:0000256" key="6">
    <source>
        <dbReference type="SAM" id="SignalP"/>
    </source>
</evidence>
<evidence type="ECO:0000256" key="4">
    <source>
        <dbReference type="PIRSR" id="PIRSR602401-1"/>
    </source>
</evidence>
<dbReference type="PRINTS" id="PR00463">
    <property type="entry name" value="EP450I"/>
</dbReference>
<gene>
    <name evidence="7" type="ORF">N0V89_006672</name>
</gene>
<name>A0A9W8XJK5_9PLEO</name>
<organism evidence="7 8">
    <name type="scientific">Didymosphaeria variabile</name>
    <dbReference type="NCBI Taxonomy" id="1932322"/>
    <lineage>
        <taxon>Eukaryota</taxon>
        <taxon>Fungi</taxon>
        <taxon>Dikarya</taxon>
        <taxon>Ascomycota</taxon>
        <taxon>Pezizomycotina</taxon>
        <taxon>Dothideomycetes</taxon>
        <taxon>Pleosporomycetidae</taxon>
        <taxon>Pleosporales</taxon>
        <taxon>Massarineae</taxon>
        <taxon>Didymosphaeriaceae</taxon>
        <taxon>Didymosphaeria</taxon>
    </lineage>
</organism>
<keyword evidence="2 4" id="KW-0479">Metal-binding</keyword>
<dbReference type="Gene3D" id="1.10.630.10">
    <property type="entry name" value="Cytochrome P450"/>
    <property type="match status" value="1"/>
</dbReference>
<dbReference type="PROSITE" id="PS00086">
    <property type="entry name" value="CYTOCHROME_P450"/>
    <property type="match status" value="1"/>
</dbReference>
<evidence type="ECO:0000256" key="5">
    <source>
        <dbReference type="RuleBase" id="RU000461"/>
    </source>
</evidence>
<reference evidence="7" key="1">
    <citation type="submission" date="2022-10" db="EMBL/GenBank/DDBJ databases">
        <title>Tapping the CABI collections for fungal endophytes: first genome assemblies for Collariella, Neodidymelliopsis, Ascochyta clinopodiicola, Didymella pomorum, Didymosphaeria variabile, Neocosmospora piperis and Neocucurbitaria cava.</title>
        <authorList>
            <person name="Hill R."/>
        </authorList>
    </citation>
    <scope>NUCLEOTIDE SEQUENCE</scope>
    <source>
        <strain evidence="7">IMI 356815</strain>
    </source>
</reference>
<keyword evidence="6" id="KW-0732">Signal</keyword>
<protein>
    <recommendedName>
        <fullName evidence="9">Cytochrome P450</fullName>
    </recommendedName>
</protein>